<proteinExistence type="predicted"/>
<evidence type="ECO:0008006" key="3">
    <source>
        <dbReference type="Google" id="ProtNLM"/>
    </source>
</evidence>
<gene>
    <name evidence="2" type="ORF">EUGRSUZ_H00754</name>
</gene>
<dbReference type="InParanoid" id="A0A059AWL2"/>
<organism evidence="2">
    <name type="scientific">Eucalyptus grandis</name>
    <name type="common">Flooded gum</name>
    <dbReference type="NCBI Taxonomy" id="71139"/>
    <lineage>
        <taxon>Eukaryota</taxon>
        <taxon>Viridiplantae</taxon>
        <taxon>Streptophyta</taxon>
        <taxon>Embryophyta</taxon>
        <taxon>Tracheophyta</taxon>
        <taxon>Spermatophyta</taxon>
        <taxon>Magnoliopsida</taxon>
        <taxon>eudicotyledons</taxon>
        <taxon>Gunneridae</taxon>
        <taxon>Pentapetalae</taxon>
        <taxon>rosids</taxon>
        <taxon>malvids</taxon>
        <taxon>Myrtales</taxon>
        <taxon>Myrtaceae</taxon>
        <taxon>Myrtoideae</taxon>
        <taxon>Eucalypteae</taxon>
        <taxon>Eucalyptus</taxon>
    </lineage>
</organism>
<dbReference type="AlphaFoldDB" id="A0A059AWL2"/>
<dbReference type="PANTHER" id="PTHR31808">
    <property type="entry name" value="EXPRESSED PROTEIN"/>
    <property type="match status" value="1"/>
</dbReference>
<protein>
    <recommendedName>
        <fullName evidence="3">UV-B-induced protein At3g17800, chloroplastic</fullName>
    </recommendedName>
</protein>
<dbReference type="Pfam" id="PF05542">
    <property type="entry name" value="DUF760"/>
    <property type="match status" value="1"/>
</dbReference>
<evidence type="ECO:0000256" key="1">
    <source>
        <dbReference type="SAM" id="MobiDB-lite"/>
    </source>
</evidence>
<name>A0A059AWL2_EUCGR</name>
<dbReference type="STRING" id="71139.A0A059AWL2"/>
<dbReference type="FunCoup" id="A0A059AWL2">
    <property type="interactions" value="2173"/>
</dbReference>
<accession>A0A059AWL2</accession>
<dbReference type="KEGG" id="egr:104456510"/>
<dbReference type="InterPro" id="IPR008479">
    <property type="entry name" value="DUF760"/>
</dbReference>
<dbReference type="Gramene" id="KCW58026">
    <property type="protein sequence ID" value="KCW58026"/>
    <property type="gene ID" value="EUGRSUZ_H00754"/>
</dbReference>
<dbReference type="InterPro" id="IPR038925">
    <property type="entry name" value="At3g17800-like"/>
</dbReference>
<feature type="region of interest" description="Disordered" evidence="1">
    <location>
        <begin position="1"/>
        <end position="49"/>
    </location>
</feature>
<reference evidence="2" key="1">
    <citation type="submission" date="2013-07" db="EMBL/GenBank/DDBJ databases">
        <title>The genome of Eucalyptus grandis.</title>
        <authorList>
            <person name="Schmutz J."/>
            <person name="Hayes R."/>
            <person name="Myburg A."/>
            <person name="Tuskan G."/>
            <person name="Grattapaglia D."/>
            <person name="Rokhsar D.S."/>
        </authorList>
    </citation>
    <scope>NUCLEOTIDE SEQUENCE</scope>
    <source>
        <tissue evidence="2">Leaf extractions</tissue>
    </source>
</reference>
<dbReference type="eggNOG" id="ENOG502QPS7">
    <property type="taxonomic scope" value="Eukaryota"/>
</dbReference>
<dbReference type="OrthoDB" id="25131at2759"/>
<evidence type="ECO:0000313" key="2">
    <source>
        <dbReference type="EMBL" id="KCW58026.1"/>
    </source>
</evidence>
<dbReference type="OMA" id="ATIMYGY"/>
<feature type="compositionally biased region" description="Pro residues" evidence="1">
    <location>
        <begin position="12"/>
        <end position="23"/>
    </location>
</feature>
<dbReference type="PANTHER" id="PTHR31808:SF9">
    <property type="entry name" value="F21O3.2 PROTEIN"/>
    <property type="match status" value="1"/>
</dbReference>
<sequence length="389" mass="43606">MDSRLFTRATLTPPPPPPPPPSLLLPAARRPWPEKPGLGARIAGRRPRRSPAVVASASRCESSSLNTPLVPKSAAGRYLTRVLQNQRQLFHAAVAEELKQLADDRDAAVSRVLLSAGSDEACLHRRIAEIKERDRQVAIKDVMYMLILYKFSEIRVHLVPKLSRCIYNGRLEIWPAKDWELESIHGIDVLEMIKEHVAAVIGLRVDSSVTDNWATTHIQRLQLGQLYAASVLYGYFLKSASLRHHLECSLALSPQGHRVFHRNSLHPPKIWPHGWNNLVCGRVSNDKLSLGQASIQDGNHGKLRCYVMGFDPETLQRCAKVRSREAMDLIEKHSCALFGDGKMGLITSDDVILTSFSSLKRLVLEAIAFGSFLWDVEEHVDTVYKLNDN</sequence>
<dbReference type="EMBL" id="KK198760">
    <property type="protein sequence ID" value="KCW58026.1"/>
    <property type="molecule type" value="Genomic_DNA"/>
</dbReference>